<evidence type="ECO:0000313" key="1">
    <source>
        <dbReference type="EMBL" id="QBK92247.1"/>
    </source>
</evidence>
<organism evidence="1">
    <name type="scientific">Pithovirus LCPAC304</name>
    <dbReference type="NCBI Taxonomy" id="2506594"/>
    <lineage>
        <taxon>Viruses</taxon>
        <taxon>Pithoviruses</taxon>
    </lineage>
</organism>
<reference evidence="1" key="1">
    <citation type="journal article" date="2019" name="MBio">
        <title>Virus Genomes from Deep Sea Sediments Expand the Ocean Megavirome and Support Independent Origins of Viral Gigantism.</title>
        <authorList>
            <person name="Backstrom D."/>
            <person name="Yutin N."/>
            <person name="Jorgensen S.L."/>
            <person name="Dharamshi J."/>
            <person name="Homa F."/>
            <person name="Zaremba-Niedwiedzka K."/>
            <person name="Spang A."/>
            <person name="Wolf Y.I."/>
            <person name="Koonin E.V."/>
            <person name="Ettema T.J."/>
        </authorList>
    </citation>
    <scope>NUCLEOTIDE SEQUENCE</scope>
</reference>
<protein>
    <submittedName>
        <fullName evidence="1">Uncharacterized protein</fullName>
    </submittedName>
</protein>
<proteinExistence type="predicted"/>
<name>A0A481Z8X4_9VIRU</name>
<gene>
    <name evidence="1" type="ORF">LCPAC304_05940</name>
</gene>
<accession>A0A481Z8X4</accession>
<sequence length="235" mass="26819">MLLQAIVDFSFPKSANKQTINGSRSFTYPIDHRSSPKPVELLEIDVDCIQLSHVTTKTSKRRHDCPSFEYKEVAITYQNETPLVVSFEADYVCNLIAPSQRPPAYVTLTPSQKEKFLEIFTKINYLATWQGGFQRHGNPVLSIGEYMERFARFNGSYFSLHKSVTVKELELGKQVKENVTVLISCLYVSAAGISISKTLDPGLTRYRRAKREIHAQFLDTIQETPSHNVLLMNYF</sequence>
<dbReference type="EMBL" id="MK500570">
    <property type="protein sequence ID" value="QBK92247.1"/>
    <property type="molecule type" value="Genomic_DNA"/>
</dbReference>